<evidence type="ECO:0000313" key="4">
    <source>
        <dbReference type="Proteomes" id="UP000886860"/>
    </source>
</evidence>
<proteinExistence type="predicted"/>
<feature type="chain" id="PRO_5039020813" description="Transglutaminase-like domain-containing protein" evidence="1">
    <location>
        <begin position="37"/>
        <end position="327"/>
    </location>
</feature>
<evidence type="ECO:0000313" key="3">
    <source>
        <dbReference type="EMBL" id="HIT41376.1"/>
    </source>
</evidence>
<dbReference type="AlphaFoldDB" id="A0A9D1GIF0"/>
<evidence type="ECO:0000256" key="1">
    <source>
        <dbReference type="SAM" id="SignalP"/>
    </source>
</evidence>
<protein>
    <recommendedName>
        <fullName evidence="2">Transglutaminase-like domain-containing protein</fullName>
    </recommendedName>
</protein>
<evidence type="ECO:0000259" key="2">
    <source>
        <dbReference type="SMART" id="SM00460"/>
    </source>
</evidence>
<sequence length="327" mass="36781">MKEKTEKEKRRKRIWPALLFAAAFCVFSPHPSTALAGRWDQTVESSLGKEQKEKMELQAQQAAEEGRVQLYWSAPLNEQGEIDPGINNGIPNNSIFYSSVDQVWQPLVKNVVYTNSVHQFGGETGTVYISWNNGRGRLFAYSQEQYQAIQNVVSRFEEHCIRPGMSDFEKEMAIVQYLVANVTYPYARYQAGQDTDDDHSAFGALVKGEAVCEGYAEAFCWLADAVGLKTKFIYGIYGGEMHDWNLVQLNGQWYHVDVTSEDPVTNGGSNGYGWGNLCNQYLNLTDSQMARDHQWEAIADAPCSDTRYGPQAVEAYLSSVGRAKGMW</sequence>
<dbReference type="SUPFAM" id="SSF54001">
    <property type="entry name" value="Cysteine proteinases"/>
    <property type="match status" value="1"/>
</dbReference>
<organism evidence="3 4">
    <name type="scientific">Candidatus Caccovicinus merdipullorum</name>
    <dbReference type="NCBI Taxonomy" id="2840724"/>
    <lineage>
        <taxon>Bacteria</taxon>
        <taxon>Bacillati</taxon>
        <taxon>Bacillota</taxon>
        <taxon>Clostridia</taxon>
        <taxon>Eubacteriales</taxon>
        <taxon>Candidatus Caccovicinus</taxon>
    </lineage>
</organism>
<dbReference type="GO" id="GO:0005737">
    <property type="term" value="C:cytoplasm"/>
    <property type="evidence" value="ECO:0007669"/>
    <property type="project" value="TreeGrafter"/>
</dbReference>
<dbReference type="SMART" id="SM00460">
    <property type="entry name" value="TGc"/>
    <property type="match status" value="1"/>
</dbReference>
<accession>A0A9D1GIF0</accession>
<dbReference type="PANTHER" id="PTHR46333:SF2">
    <property type="entry name" value="CYTOKINESIS PROTEIN 3"/>
    <property type="match status" value="1"/>
</dbReference>
<comment type="caution">
    <text evidence="3">The sequence shown here is derived from an EMBL/GenBank/DDBJ whole genome shotgun (WGS) entry which is preliminary data.</text>
</comment>
<reference evidence="3" key="1">
    <citation type="submission" date="2020-10" db="EMBL/GenBank/DDBJ databases">
        <authorList>
            <person name="Gilroy R."/>
        </authorList>
    </citation>
    <scope>NUCLEOTIDE SEQUENCE</scope>
    <source>
        <strain evidence="3">CHK123-3438</strain>
    </source>
</reference>
<keyword evidence="1" id="KW-0732">Signal</keyword>
<dbReference type="PANTHER" id="PTHR46333">
    <property type="entry name" value="CYTOKINESIS PROTEIN 3"/>
    <property type="match status" value="1"/>
</dbReference>
<dbReference type="Pfam" id="PF01841">
    <property type="entry name" value="Transglut_core"/>
    <property type="match status" value="1"/>
</dbReference>
<reference evidence="3" key="2">
    <citation type="journal article" date="2021" name="PeerJ">
        <title>Extensive microbial diversity within the chicken gut microbiome revealed by metagenomics and culture.</title>
        <authorList>
            <person name="Gilroy R."/>
            <person name="Ravi A."/>
            <person name="Getino M."/>
            <person name="Pursley I."/>
            <person name="Horton D.L."/>
            <person name="Alikhan N.F."/>
            <person name="Baker D."/>
            <person name="Gharbi K."/>
            <person name="Hall N."/>
            <person name="Watson M."/>
            <person name="Adriaenssens E.M."/>
            <person name="Foster-Nyarko E."/>
            <person name="Jarju S."/>
            <person name="Secka A."/>
            <person name="Antonio M."/>
            <person name="Oren A."/>
            <person name="Chaudhuri R.R."/>
            <person name="La Ragione R."/>
            <person name="Hildebrand F."/>
            <person name="Pallen M.J."/>
        </authorList>
    </citation>
    <scope>NUCLEOTIDE SEQUENCE</scope>
    <source>
        <strain evidence="3">CHK123-3438</strain>
    </source>
</reference>
<dbReference type="InterPro" id="IPR052557">
    <property type="entry name" value="CAP/Cytokinesis_protein"/>
</dbReference>
<name>A0A9D1GIF0_9FIRM</name>
<dbReference type="InterPro" id="IPR038765">
    <property type="entry name" value="Papain-like_cys_pep_sf"/>
</dbReference>
<dbReference type="EMBL" id="DVKS01000073">
    <property type="protein sequence ID" value="HIT41376.1"/>
    <property type="molecule type" value="Genomic_DNA"/>
</dbReference>
<dbReference type="Proteomes" id="UP000886860">
    <property type="component" value="Unassembled WGS sequence"/>
</dbReference>
<dbReference type="Gene3D" id="3.10.620.30">
    <property type="match status" value="1"/>
</dbReference>
<feature type="signal peptide" evidence="1">
    <location>
        <begin position="1"/>
        <end position="36"/>
    </location>
</feature>
<feature type="domain" description="Transglutaminase-like" evidence="2">
    <location>
        <begin position="204"/>
        <end position="260"/>
    </location>
</feature>
<gene>
    <name evidence="3" type="ORF">IAB60_04600</name>
</gene>
<dbReference type="InterPro" id="IPR002931">
    <property type="entry name" value="Transglutaminase-like"/>
</dbReference>